<dbReference type="EMBL" id="MHQD01000022">
    <property type="protein sequence ID" value="OGZ96058.1"/>
    <property type="molecule type" value="Genomic_DNA"/>
</dbReference>
<name>A0A1G2KCC9_9BACT</name>
<protein>
    <submittedName>
        <fullName evidence="1">Uncharacterized protein</fullName>
    </submittedName>
</protein>
<evidence type="ECO:0000313" key="2">
    <source>
        <dbReference type="Proteomes" id="UP000178574"/>
    </source>
</evidence>
<evidence type="ECO:0000313" key="1">
    <source>
        <dbReference type="EMBL" id="OGZ96058.1"/>
    </source>
</evidence>
<gene>
    <name evidence="1" type="ORF">A2847_01335</name>
</gene>
<dbReference type="Proteomes" id="UP000178574">
    <property type="component" value="Unassembled WGS sequence"/>
</dbReference>
<accession>A0A1G2KCC9</accession>
<organism evidence="1 2">
    <name type="scientific">Candidatus Sungbacteria bacterium RIFCSPHIGHO2_01_FULL_50_25</name>
    <dbReference type="NCBI Taxonomy" id="1802265"/>
    <lineage>
        <taxon>Bacteria</taxon>
        <taxon>Candidatus Sungiibacteriota</taxon>
    </lineage>
</organism>
<proteinExistence type="predicted"/>
<reference evidence="1 2" key="1">
    <citation type="journal article" date="2016" name="Nat. Commun.">
        <title>Thousands of microbial genomes shed light on interconnected biogeochemical processes in an aquifer system.</title>
        <authorList>
            <person name="Anantharaman K."/>
            <person name="Brown C.T."/>
            <person name="Hug L.A."/>
            <person name="Sharon I."/>
            <person name="Castelle C.J."/>
            <person name="Probst A.J."/>
            <person name="Thomas B.C."/>
            <person name="Singh A."/>
            <person name="Wilkins M.J."/>
            <person name="Karaoz U."/>
            <person name="Brodie E.L."/>
            <person name="Williams K.H."/>
            <person name="Hubbard S.S."/>
            <person name="Banfield J.F."/>
        </authorList>
    </citation>
    <scope>NUCLEOTIDE SEQUENCE [LARGE SCALE GENOMIC DNA]</scope>
</reference>
<comment type="caution">
    <text evidence="1">The sequence shown here is derived from an EMBL/GenBank/DDBJ whole genome shotgun (WGS) entry which is preliminary data.</text>
</comment>
<dbReference type="AlphaFoldDB" id="A0A1G2KCC9"/>
<sequence length="89" mass="10372">MNEIYRIEMSARMPLLELVESILTDSPDAFDPTGVKEKVDERRTDGKETPIAFVTEALEELHRRGAILIRWYQGESLYQGFTPRVQYPR</sequence>